<dbReference type="InterPro" id="IPR050232">
    <property type="entry name" value="FBL13/AtMIF1-like"/>
</dbReference>
<dbReference type="SUPFAM" id="SSF52047">
    <property type="entry name" value="RNI-like"/>
    <property type="match status" value="1"/>
</dbReference>
<dbReference type="InterPro" id="IPR032675">
    <property type="entry name" value="LRR_dom_sf"/>
</dbReference>
<dbReference type="InterPro" id="IPR055411">
    <property type="entry name" value="LRR_FXL15/At3g58940/PEG3-like"/>
</dbReference>
<evidence type="ECO:0000313" key="4">
    <source>
        <dbReference type="Proteomes" id="UP001632038"/>
    </source>
</evidence>
<dbReference type="Pfam" id="PF00646">
    <property type="entry name" value="F-box"/>
    <property type="match status" value="1"/>
</dbReference>
<comment type="caution">
    <text evidence="3">The sequence shown here is derived from an EMBL/GenBank/DDBJ whole genome shotgun (WGS) entry which is preliminary data.</text>
</comment>
<dbReference type="PANTHER" id="PTHR31900">
    <property type="entry name" value="F-BOX/RNI SUPERFAMILY PROTEIN-RELATED"/>
    <property type="match status" value="1"/>
</dbReference>
<proteinExistence type="predicted"/>
<reference evidence="4" key="1">
    <citation type="journal article" date="2024" name="IScience">
        <title>Strigolactones Initiate the Formation of Haustorium-like Structures in Castilleja.</title>
        <authorList>
            <person name="Buerger M."/>
            <person name="Peterson D."/>
            <person name="Chory J."/>
        </authorList>
    </citation>
    <scope>NUCLEOTIDE SEQUENCE [LARGE SCALE GENOMIC DNA]</scope>
</reference>
<dbReference type="Pfam" id="PF24758">
    <property type="entry name" value="LRR_At5g56370"/>
    <property type="match status" value="1"/>
</dbReference>
<accession>A0ABD3BSK0</accession>
<dbReference type="SUPFAM" id="SSF81383">
    <property type="entry name" value="F-box domain"/>
    <property type="match status" value="1"/>
</dbReference>
<dbReference type="InterPro" id="IPR001810">
    <property type="entry name" value="F-box_dom"/>
</dbReference>
<name>A0ABD3BSK0_9LAMI</name>
<evidence type="ECO:0000313" key="3">
    <source>
        <dbReference type="EMBL" id="KAL3620505.1"/>
    </source>
</evidence>
<organism evidence="3 4">
    <name type="scientific">Castilleja foliolosa</name>
    <dbReference type="NCBI Taxonomy" id="1961234"/>
    <lineage>
        <taxon>Eukaryota</taxon>
        <taxon>Viridiplantae</taxon>
        <taxon>Streptophyta</taxon>
        <taxon>Embryophyta</taxon>
        <taxon>Tracheophyta</taxon>
        <taxon>Spermatophyta</taxon>
        <taxon>Magnoliopsida</taxon>
        <taxon>eudicotyledons</taxon>
        <taxon>Gunneridae</taxon>
        <taxon>Pentapetalae</taxon>
        <taxon>asterids</taxon>
        <taxon>lamiids</taxon>
        <taxon>Lamiales</taxon>
        <taxon>Orobanchaceae</taxon>
        <taxon>Pedicularideae</taxon>
        <taxon>Castillejinae</taxon>
        <taxon>Castilleja</taxon>
    </lineage>
</organism>
<protein>
    <recommendedName>
        <fullName evidence="5">F-box domain-containing protein</fullName>
    </recommendedName>
</protein>
<dbReference type="Proteomes" id="UP001632038">
    <property type="component" value="Unassembled WGS sequence"/>
</dbReference>
<sequence length="464" mass="53293">MTSPYKRIKETLVDRLSALPDCLIIHILSHLEVKQSAITALLSKRWQFLWTQSPRLIFSQKRKRDADIQNFVSRVNRTLVIYEQNDLDTFEVEFPYSKSYSPDVDVWVGFAVKNKAKQVSLLLNKFFDDEEEEEEKGKMYTLPRTMFRCAQLKRLTLRGCVVAPLGTIEWPSLTELSIEHSQLEQHVMDEMLSGCPVLRCLVLIYCWGFTRLEVNSKSLYELRVSDREHNEEGSWLELEPYLQISAPYLHNLSVTLCPKERKLCLENTSSLVRATLDFVFGDWESDEERISDAKELFEKIRHVKVVHLGYIYMEVCVAAINDYRFPQSARTCLTVEVLAKECSIHVLLGLLESSPKLESLVIKGFDSHTYWGPCTCIHSKTDLDCDLLHLKSIVIKDFTSPNLDGEPMLILARILLNKAPALEKMVVHDKIFKSSSKSAVNRPFKIAQKLLSFPGSSKAVILLK</sequence>
<evidence type="ECO:0000259" key="2">
    <source>
        <dbReference type="Pfam" id="PF24758"/>
    </source>
</evidence>
<dbReference type="Gene3D" id="3.80.10.10">
    <property type="entry name" value="Ribonuclease Inhibitor"/>
    <property type="match status" value="1"/>
</dbReference>
<feature type="domain" description="F-box/LRR-repeat protein 15/At3g58940/PEG3-like LRR" evidence="2">
    <location>
        <begin position="140"/>
        <end position="229"/>
    </location>
</feature>
<evidence type="ECO:0000259" key="1">
    <source>
        <dbReference type="Pfam" id="PF00646"/>
    </source>
</evidence>
<dbReference type="Gene3D" id="1.20.1280.50">
    <property type="match status" value="1"/>
</dbReference>
<dbReference type="EMBL" id="JAVIJP010000066">
    <property type="protein sequence ID" value="KAL3620505.1"/>
    <property type="molecule type" value="Genomic_DNA"/>
</dbReference>
<dbReference type="AlphaFoldDB" id="A0ABD3BSK0"/>
<gene>
    <name evidence="3" type="ORF">CASFOL_035417</name>
</gene>
<dbReference type="InterPro" id="IPR036047">
    <property type="entry name" value="F-box-like_dom_sf"/>
</dbReference>
<feature type="domain" description="F-box" evidence="1">
    <location>
        <begin position="16"/>
        <end position="55"/>
    </location>
</feature>
<keyword evidence="4" id="KW-1185">Reference proteome</keyword>
<dbReference type="PANTHER" id="PTHR31900:SF32">
    <property type="entry name" value="F-BOX_RNI_FBD-LIKE DOMAIN PROTEIN"/>
    <property type="match status" value="1"/>
</dbReference>
<evidence type="ECO:0008006" key="5">
    <source>
        <dbReference type="Google" id="ProtNLM"/>
    </source>
</evidence>